<name>A0AAN7UG41_9PEZI</name>
<sequence>MKGFARQLHSFIDFINLRASSSATIVEASATLVLPSTPSLITGVSENAPAGLDYCANPAANLCNFAYALAPSAQNGTTMIATPGSKLNPSTSLWDQDVYVNDQLVSTVSTSKGQKGKIFYVSIECAAIPCAAAPAHSKLGRYLNCLKRRESELQTFRKLEFRGNWIKLLESYPRRSQDLGPHHFDIPGNNLCHGFAIVLRVLIAPFER</sequence>
<comment type="caution">
    <text evidence="1">The sequence shown here is derived from an EMBL/GenBank/DDBJ whole genome shotgun (WGS) entry which is preliminary data.</text>
</comment>
<proteinExistence type="predicted"/>
<keyword evidence="2" id="KW-1185">Reference proteome</keyword>
<dbReference type="AlphaFoldDB" id="A0AAN7UG41"/>
<reference evidence="1 2" key="1">
    <citation type="submission" date="2023-10" db="EMBL/GenBank/DDBJ databases">
        <title>Draft genome sequence of Xylaria bambusicola isolate GMP-LS, the root and basal stem rot pathogen of sugarcane in Indonesia.</title>
        <authorList>
            <person name="Selvaraj P."/>
            <person name="Muralishankar V."/>
            <person name="Muruganantham S."/>
            <person name="Sp S."/>
            <person name="Haryani S."/>
            <person name="Lau K.J.X."/>
            <person name="Naqvi N.I."/>
        </authorList>
    </citation>
    <scope>NUCLEOTIDE SEQUENCE [LARGE SCALE GENOMIC DNA]</scope>
    <source>
        <strain evidence="1">GMP-LS</strain>
    </source>
</reference>
<dbReference type="Proteomes" id="UP001305414">
    <property type="component" value="Unassembled WGS sequence"/>
</dbReference>
<evidence type="ECO:0000313" key="2">
    <source>
        <dbReference type="Proteomes" id="UP001305414"/>
    </source>
</evidence>
<protein>
    <submittedName>
        <fullName evidence="1">Uncharacterized protein</fullName>
    </submittedName>
</protein>
<accession>A0AAN7UG41</accession>
<organism evidence="1 2">
    <name type="scientific">Xylaria bambusicola</name>
    <dbReference type="NCBI Taxonomy" id="326684"/>
    <lineage>
        <taxon>Eukaryota</taxon>
        <taxon>Fungi</taxon>
        <taxon>Dikarya</taxon>
        <taxon>Ascomycota</taxon>
        <taxon>Pezizomycotina</taxon>
        <taxon>Sordariomycetes</taxon>
        <taxon>Xylariomycetidae</taxon>
        <taxon>Xylariales</taxon>
        <taxon>Xylariaceae</taxon>
        <taxon>Xylaria</taxon>
    </lineage>
</organism>
<evidence type="ECO:0000313" key="1">
    <source>
        <dbReference type="EMBL" id="KAK5625226.1"/>
    </source>
</evidence>
<gene>
    <name evidence="1" type="ORF">RRF57_000942</name>
</gene>
<dbReference type="EMBL" id="JAWHQM010000002">
    <property type="protein sequence ID" value="KAK5625226.1"/>
    <property type="molecule type" value="Genomic_DNA"/>
</dbReference>